<evidence type="ECO:0000313" key="2">
    <source>
        <dbReference type="Proteomes" id="UP001595445"/>
    </source>
</evidence>
<accession>A0ABV7E2G8</accession>
<dbReference type="EMBL" id="JBHRSM010000053">
    <property type="protein sequence ID" value="MFC3088515.1"/>
    <property type="molecule type" value="Genomic_DNA"/>
</dbReference>
<organism evidence="1 2">
    <name type="scientific">Tabrizicola soli</name>
    <dbReference type="NCBI Taxonomy" id="2185115"/>
    <lineage>
        <taxon>Bacteria</taxon>
        <taxon>Pseudomonadati</taxon>
        <taxon>Pseudomonadota</taxon>
        <taxon>Alphaproteobacteria</taxon>
        <taxon>Rhodobacterales</taxon>
        <taxon>Paracoccaceae</taxon>
        <taxon>Tabrizicola</taxon>
    </lineage>
</organism>
<dbReference type="Proteomes" id="UP001595445">
    <property type="component" value="Unassembled WGS sequence"/>
</dbReference>
<protein>
    <submittedName>
        <fullName evidence="1">Uncharacterized protein</fullName>
    </submittedName>
</protein>
<proteinExistence type="predicted"/>
<sequence>MTPIAILALTALTIGVGIIISLGLAKAITAYQDAQEAKAAKRQREADWCARRAAQWGAW</sequence>
<name>A0ABV7E2G8_9RHOB</name>
<dbReference type="RefSeq" id="WP_197644676.1">
    <property type="nucleotide sequence ID" value="NZ_JAEACP010000012.1"/>
</dbReference>
<keyword evidence="2" id="KW-1185">Reference proteome</keyword>
<gene>
    <name evidence="1" type="ORF">ACFOD6_20955</name>
</gene>
<comment type="caution">
    <text evidence="1">The sequence shown here is derived from an EMBL/GenBank/DDBJ whole genome shotgun (WGS) entry which is preliminary data.</text>
</comment>
<evidence type="ECO:0000313" key="1">
    <source>
        <dbReference type="EMBL" id="MFC3088515.1"/>
    </source>
</evidence>
<reference evidence="2" key="1">
    <citation type="journal article" date="2019" name="Int. J. Syst. Evol. Microbiol.">
        <title>The Global Catalogue of Microorganisms (GCM) 10K type strain sequencing project: providing services to taxonomists for standard genome sequencing and annotation.</title>
        <authorList>
            <consortium name="The Broad Institute Genomics Platform"/>
            <consortium name="The Broad Institute Genome Sequencing Center for Infectious Disease"/>
            <person name="Wu L."/>
            <person name="Ma J."/>
        </authorList>
    </citation>
    <scope>NUCLEOTIDE SEQUENCE [LARGE SCALE GENOMIC DNA]</scope>
    <source>
        <strain evidence="2">KCTC 62102</strain>
    </source>
</reference>